<keyword evidence="2" id="KW-1185">Reference proteome</keyword>
<evidence type="ECO:0000313" key="2">
    <source>
        <dbReference type="Proteomes" id="UP001417504"/>
    </source>
</evidence>
<sequence length="60" mass="7426">MYRLSCHPFETNRFYWSVVMLLKLIDFVRVSVAAVFQIREIERWSFPLHMQTHTKIMRYC</sequence>
<dbReference type="AlphaFoldDB" id="A0AAP0JSR8"/>
<comment type="caution">
    <text evidence="1">The sequence shown here is derived from an EMBL/GenBank/DDBJ whole genome shotgun (WGS) entry which is preliminary data.</text>
</comment>
<gene>
    <name evidence="1" type="ORF">Sjap_008909</name>
</gene>
<dbReference type="EMBL" id="JBBNAE010000003">
    <property type="protein sequence ID" value="KAK9138315.1"/>
    <property type="molecule type" value="Genomic_DNA"/>
</dbReference>
<organism evidence="1 2">
    <name type="scientific">Stephania japonica</name>
    <dbReference type="NCBI Taxonomy" id="461633"/>
    <lineage>
        <taxon>Eukaryota</taxon>
        <taxon>Viridiplantae</taxon>
        <taxon>Streptophyta</taxon>
        <taxon>Embryophyta</taxon>
        <taxon>Tracheophyta</taxon>
        <taxon>Spermatophyta</taxon>
        <taxon>Magnoliopsida</taxon>
        <taxon>Ranunculales</taxon>
        <taxon>Menispermaceae</taxon>
        <taxon>Menispermoideae</taxon>
        <taxon>Cissampelideae</taxon>
        <taxon>Stephania</taxon>
    </lineage>
</organism>
<evidence type="ECO:0000313" key="1">
    <source>
        <dbReference type="EMBL" id="KAK9138315.1"/>
    </source>
</evidence>
<name>A0AAP0JSR8_9MAGN</name>
<reference evidence="1 2" key="1">
    <citation type="submission" date="2024-01" db="EMBL/GenBank/DDBJ databases">
        <title>Genome assemblies of Stephania.</title>
        <authorList>
            <person name="Yang L."/>
        </authorList>
    </citation>
    <scope>NUCLEOTIDE SEQUENCE [LARGE SCALE GENOMIC DNA]</scope>
    <source>
        <strain evidence="1">QJT</strain>
        <tissue evidence="1">Leaf</tissue>
    </source>
</reference>
<accession>A0AAP0JSR8</accession>
<dbReference type="Proteomes" id="UP001417504">
    <property type="component" value="Unassembled WGS sequence"/>
</dbReference>
<proteinExistence type="predicted"/>
<protein>
    <submittedName>
        <fullName evidence="1">Uncharacterized protein</fullName>
    </submittedName>
</protein>